<dbReference type="AlphaFoldDB" id="A0A6H1ZWM6"/>
<evidence type="ECO:0000256" key="1">
    <source>
        <dbReference type="ARBA" id="ARBA00022801"/>
    </source>
</evidence>
<keyword evidence="3" id="KW-0067">ATP-binding</keyword>
<keyword evidence="3" id="KW-0547">Nucleotide-binding</keyword>
<dbReference type="PANTHER" id="PTHR45766">
    <property type="entry name" value="DNA ANNEALING HELICASE AND ENDONUCLEASE ZRANB3 FAMILY MEMBER"/>
    <property type="match status" value="1"/>
</dbReference>
<dbReference type="Pfam" id="PF00270">
    <property type="entry name" value="DEAD"/>
    <property type="match status" value="1"/>
</dbReference>
<dbReference type="PANTHER" id="PTHR45766:SF6">
    <property type="entry name" value="SWI_SNF-RELATED MATRIX-ASSOCIATED ACTIN-DEPENDENT REGULATOR OF CHROMATIN SUBFAMILY A-LIKE PROTEIN 1"/>
    <property type="match status" value="1"/>
</dbReference>
<evidence type="ECO:0000259" key="2">
    <source>
        <dbReference type="PROSITE" id="PS51192"/>
    </source>
</evidence>
<dbReference type="InterPro" id="IPR027417">
    <property type="entry name" value="P-loop_NTPase"/>
</dbReference>
<organism evidence="3">
    <name type="scientific">viral metagenome</name>
    <dbReference type="NCBI Taxonomy" id="1070528"/>
    <lineage>
        <taxon>unclassified sequences</taxon>
        <taxon>metagenomes</taxon>
        <taxon>organismal metagenomes</taxon>
    </lineage>
</organism>
<dbReference type="EMBL" id="MT144808">
    <property type="protein sequence ID" value="QJH99785.1"/>
    <property type="molecule type" value="Genomic_DNA"/>
</dbReference>
<dbReference type="GO" id="GO:0004386">
    <property type="term" value="F:helicase activity"/>
    <property type="evidence" value="ECO:0007669"/>
    <property type="project" value="UniProtKB-KW"/>
</dbReference>
<dbReference type="InterPro" id="IPR011545">
    <property type="entry name" value="DEAD/DEAH_box_helicase_dom"/>
</dbReference>
<dbReference type="InterPro" id="IPR014001">
    <property type="entry name" value="Helicase_ATP-bd"/>
</dbReference>
<reference evidence="3" key="1">
    <citation type="submission" date="2020-03" db="EMBL/GenBank/DDBJ databases">
        <title>The deep terrestrial virosphere.</title>
        <authorList>
            <person name="Holmfeldt K."/>
            <person name="Nilsson E."/>
            <person name="Simone D."/>
            <person name="Lopez-Fernandez M."/>
            <person name="Wu X."/>
            <person name="de Brujin I."/>
            <person name="Lundin D."/>
            <person name="Andersson A."/>
            <person name="Bertilsson S."/>
            <person name="Dopson M."/>
        </authorList>
    </citation>
    <scope>NUCLEOTIDE SEQUENCE</scope>
    <source>
        <strain evidence="3">TM448A02612</strain>
        <strain evidence="4">TM448B01671</strain>
    </source>
</reference>
<sequence length="457" mass="51645">MVDTYSAFLGTKRQKSDDHGFEPLWMHDGLFDFQAAIVRWATTKGRGAVFADCGLGKTLIQLVWAENIVRKTNGRVLILTPLAVAHQTEREAVKFGIEVAVSRDGRLRGNAGITITNYERLHRFTPSDFTAIVADESSILKNFNGATKAAITEAMRELPYRLLCTATPSPNDFIELGTSSEALGNLGFHDMLTRFFDKKQRTWTRKEETASGTYSLRGHARRDFWRWVCSWAKAARRPSDLGFDDDGFILPDLRMNEHVVKARTLPDGWLFDVPAVGLREQRAERRRTVRERCEMAAALVADTGRPAVCWCHLNDEGDLLEKLIPGAVQVAGKDDDDAKEEAFRAFATGEVRVIVTKPTIAGFGVNWQHCAHQTFFPSHSFEQWYQSVRRSWRFGQKNPVVIDVISTEGEKDVLGNLRRKQDAAHEMMDTLVRLMNDELNIAIPTYGTETEEVPPWL</sequence>
<proteinExistence type="predicted"/>
<feature type="domain" description="Helicase ATP-binding" evidence="2">
    <location>
        <begin position="38"/>
        <end position="186"/>
    </location>
</feature>
<dbReference type="GO" id="GO:0016787">
    <property type="term" value="F:hydrolase activity"/>
    <property type="evidence" value="ECO:0007669"/>
    <property type="project" value="UniProtKB-KW"/>
</dbReference>
<evidence type="ECO:0000313" key="4">
    <source>
        <dbReference type="EMBL" id="QJH99785.1"/>
    </source>
</evidence>
<dbReference type="GO" id="GO:0003676">
    <property type="term" value="F:nucleic acid binding"/>
    <property type="evidence" value="ECO:0007669"/>
    <property type="project" value="InterPro"/>
</dbReference>
<evidence type="ECO:0000313" key="3">
    <source>
        <dbReference type="EMBL" id="QJA52336.1"/>
    </source>
</evidence>
<protein>
    <submittedName>
        <fullName evidence="3">Putative helicase</fullName>
    </submittedName>
</protein>
<dbReference type="GO" id="GO:0005524">
    <property type="term" value="F:ATP binding"/>
    <property type="evidence" value="ECO:0007669"/>
    <property type="project" value="InterPro"/>
</dbReference>
<dbReference type="PROSITE" id="PS51192">
    <property type="entry name" value="HELICASE_ATP_BIND_1"/>
    <property type="match status" value="1"/>
</dbReference>
<gene>
    <name evidence="3" type="ORF">TM448A02612_0008</name>
    <name evidence="4" type="ORF">TM448B01671_0010</name>
</gene>
<keyword evidence="3" id="KW-0347">Helicase</keyword>
<name>A0A6H1ZWM6_9ZZZZ</name>
<dbReference type="Gene3D" id="3.40.50.300">
    <property type="entry name" value="P-loop containing nucleotide triphosphate hydrolases"/>
    <property type="match status" value="2"/>
</dbReference>
<keyword evidence="1" id="KW-0378">Hydrolase</keyword>
<dbReference type="SUPFAM" id="SSF52540">
    <property type="entry name" value="P-loop containing nucleoside triphosphate hydrolases"/>
    <property type="match status" value="2"/>
</dbReference>
<dbReference type="SMART" id="SM00487">
    <property type="entry name" value="DEXDc"/>
    <property type="match status" value="1"/>
</dbReference>
<accession>A0A6H1ZWM6</accession>
<dbReference type="EMBL" id="MT144331">
    <property type="protein sequence ID" value="QJA52336.1"/>
    <property type="molecule type" value="Genomic_DNA"/>
</dbReference>